<dbReference type="GeneID" id="64604981"/>
<dbReference type="RefSeq" id="XP_041158313.1">
    <property type="nucleotide sequence ID" value="XM_041311217.1"/>
</dbReference>
<dbReference type="OrthoDB" id="3248421at2759"/>
<sequence length="397" mass="44911">MGPYRCYTDLTNRHPAPQYSESSDHLSVVSRPLSTEHANKGLAAGSFGLDLSGREDDVVSKKWYEQIPHFTYPGGPDPTVLAASLSSVRGRSPYSARAPSPMSHSRPASHVPSPYQSRQQSRSPYPFHRTPSPDVRTHPRAPYQSRQQSRSPYSLHRTPSLHIIPPQIVYPHGHALEDQPILDPQLQVPSPFPNAPTGPEFYSSSRMPIIAFHRESMSDSSPHPFARPPDATQAYTPFSMIKIQGMDQFSNQIPSMPSVLDTHDVYHQDWSAFMNSIFHAWMGKLPLPKFAGGYSPSRDSAVVDLINLWNSSFFGPRRVEVVLYKGRERWSGPYAGTVDNELSFPESERDNERKQKYSLYLTYVVSYLGDRLEPTRSHDLRSYSGAPRNHASYHYYH</sequence>
<name>A0A9P7AMG6_9AGAM</name>
<reference evidence="2" key="1">
    <citation type="journal article" date="2020" name="New Phytol.">
        <title>Comparative genomics reveals dynamic genome evolution in host specialist ectomycorrhizal fungi.</title>
        <authorList>
            <person name="Lofgren L.A."/>
            <person name="Nguyen N.H."/>
            <person name="Vilgalys R."/>
            <person name="Ruytinx J."/>
            <person name="Liao H.L."/>
            <person name="Branco S."/>
            <person name="Kuo A."/>
            <person name="LaButti K."/>
            <person name="Lipzen A."/>
            <person name="Andreopoulos W."/>
            <person name="Pangilinan J."/>
            <person name="Riley R."/>
            <person name="Hundley H."/>
            <person name="Na H."/>
            <person name="Barry K."/>
            <person name="Grigoriev I.V."/>
            <person name="Stajich J.E."/>
            <person name="Kennedy P.G."/>
        </authorList>
    </citation>
    <scope>NUCLEOTIDE SEQUENCE</scope>
    <source>
        <strain evidence="2">S12</strain>
    </source>
</reference>
<evidence type="ECO:0000313" key="3">
    <source>
        <dbReference type="Proteomes" id="UP000719766"/>
    </source>
</evidence>
<evidence type="ECO:0000313" key="2">
    <source>
        <dbReference type="EMBL" id="KAG1791468.1"/>
    </source>
</evidence>
<dbReference type="EMBL" id="JABBWE010000043">
    <property type="protein sequence ID" value="KAG1791468.1"/>
    <property type="molecule type" value="Genomic_DNA"/>
</dbReference>
<feature type="compositionally biased region" description="Low complexity" evidence="1">
    <location>
        <begin position="112"/>
        <end position="126"/>
    </location>
</feature>
<evidence type="ECO:0000256" key="1">
    <source>
        <dbReference type="SAM" id="MobiDB-lite"/>
    </source>
</evidence>
<feature type="compositionally biased region" description="Low complexity" evidence="1">
    <location>
        <begin position="140"/>
        <end position="154"/>
    </location>
</feature>
<dbReference type="Proteomes" id="UP000719766">
    <property type="component" value="Unassembled WGS sequence"/>
</dbReference>
<proteinExistence type="predicted"/>
<gene>
    <name evidence="2" type="ORF">HD556DRAFT_657813</name>
</gene>
<organism evidence="2 3">
    <name type="scientific">Suillus plorans</name>
    <dbReference type="NCBI Taxonomy" id="116603"/>
    <lineage>
        <taxon>Eukaryota</taxon>
        <taxon>Fungi</taxon>
        <taxon>Dikarya</taxon>
        <taxon>Basidiomycota</taxon>
        <taxon>Agaricomycotina</taxon>
        <taxon>Agaricomycetes</taxon>
        <taxon>Agaricomycetidae</taxon>
        <taxon>Boletales</taxon>
        <taxon>Suillineae</taxon>
        <taxon>Suillaceae</taxon>
        <taxon>Suillus</taxon>
    </lineage>
</organism>
<feature type="region of interest" description="Disordered" evidence="1">
    <location>
        <begin position="91"/>
        <end position="158"/>
    </location>
</feature>
<accession>A0A9P7AMG6</accession>
<dbReference type="AlphaFoldDB" id="A0A9P7AMG6"/>
<comment type="caution">
    <text evidence="2">The sequence shown here is derived from an EMBL/GenBank/DDBJ whole genome shotgun (WGS) entry which is preliminary data.</text>
</comment>
<feature type="region of interest" description="Disordered" evidence="1">
    <location>
        <begin position="1"/>
        <end position="32"/>
    </location>
</feature>
<keyword evidence="3" id="KW-1185">Reference proteome</keyword>
<protein>
    <submittedName>
        <fullName evidence="2">Uncharacterized protein</fullName>
    </submittedName>
</protein>